<evidence type="ECO:0000256" key="11">
    <source>
        <dbReference type="ARBA" id="ARBA00045497"/>
    </source>
</evidence>
<evidence type="ECO:0000313" key="14">
    <source>
        <dbReference type="Proteomes" id="UP000254467"/>
    </source>
</evidence>
<keyword evidence="8" id="KW-0406">Ion transport</keyword>
<name>A0A376CQR4_9CORY</name>
<evidence type="ECO:0000256" key="9">
    <source>
        <dbReference type="ARBA" id="ARBA00023136"/>
    </source>
</evidence>
<dbReference type="RefSeq" id="WP_336884564.1">
    <property type="nucleotide sequence ID" value="NZ_LDYD01000008.1"/>
</dbReference>
<dbReference type="GO" id="GO:0050897">
    <property type="term" value="F:cobalt ion binding"/>
    <property type="evidence" value="ECO:0007669"/>
    <property type="project" value="TreeGrafter"/>
</dbReference>
<dbReference type="Proteomes" id="UP000254467">
    <property type="component" value="Unassembled WGS sequence"/>
</dbReference>
<dbReference type="AlphaFoldDB" id="A0A376CQR4"/>
<sequence length="116" mass="13035">MSANKDLLSKPLRSYFRDVQDNVLSVTDQVTGFDERLSSLLDASVAKVTLQQNKDMRTISAVVGMVAGPTLIAGVYGMNFEDMPELAWDLGYPFALLLMLAVVLLMLWWFKCNDWI</sequence>
<evidence type="ECO:0000256" key="5">
    <source>
        <dbReference type="ARBA" id="ARBA00022692"/>
    </source>
</evidence>
<keyword evidence="7 12" id="KW-1133">Transmembrane helix</keyword>
<comment type="subcellular location">
    <subcellularLocation>
        <location evidence="1">Cell membrane</location>
        <topology evidence="1">Multi-pass membrane protein</topology>
    </subcellularLocation>
</comment>
<keyword evidence="14" id="KW-1185">Reference proteome</keyword>
<dbReference type="PANTHER" id="PTHR46494">
    <property type="entry name" value="CORA FAMILY METAL ION TRANSPORTER (EUROFUNG)"/>
    <property type="match status" value="1"/>
</dbReference>
<evidence type="ECO:0000256" key="1">
    <source>
        <dbReference type="ARBA" id="ARBA00004651"/>
    </source>
</evidence>
<dbReference type="STRING" id="35756.GCA_001044155_02617"/>
<dbReference type="Gene3D" id="1.20.58.340">
    <property type="entry name" value="Magnesium transport protein CorA, transmembrane region"/>
    <property type="match status" value="2"/>
</dbReference>
<dbReference type="GO" id="GO:0000287">
    <property type="term" value="F:magnesium ion binding"/>
    <property type="evidence" value="ECO:0007669"/>
    <property type="project" value="TreeGrafter"/>
</dbReference>
<dbReference type="InterPro" id="IPR045861">
    <property type="entry name" value="CorA_cytoplasmic_dom"/>
</dbReference>
<dbReference type="InterPro" id="IPR045863">
    <property type="entry name" value="CorA_TM1_TM2"/>
</dbReference>
<dbReference type="SUPFAM" id="SSF144083">
    <property type="entry name" value="Magnesium transport protein CorA, transmembrane region"/>
    <property type="match status" value="1"/>
</dbReference>
<comment type="catalytic activity">
    <reaction evidence="10">
        <text>Mg(2+)(in) = Mg(2+)(out)</text>
        <dbReference type="Rhea" id="RHEA:29827"/>
        <dbReference type="ChEBI" id="CHEBI:18420"/>
    </reaction>
</comment>
<evidence type="ECO:0000256" key="6">
    <source>
        <dbReference type="ARBA" id="ARBA00022842"/>
    </source>
</evidence>
<accession>A0A376CQR4</accession>
<evidence type="ECO:0000256" key="10">
    <source>
        <dbReference type="ARBA" id="ARBA00034269"/>
    </source>
</evidence>
<protein>
    <submittedName>
        <fullName evidence="13">Transporter of the CorA metal ion transporter family protein</fullName>
    </submittedName>
</protein>
<reference evidence="13 14" key="1">
    <citation type="submission" date="2018-06" db="EMBL/GenBank/DDBJ databases">
        <authorList>
            <consortium name="Pathogen Informatics"/>
            <person name="Doyle S."/>
        </authorList>
    </citation>
    <scope>NUCLEOTIDE SEQUENCE [LARGE SCALE GENOMIC DNA]</scope>
    <source>
        <strain evidence="13 14">NCTC11862</strain>
    </source>
</reference>
<dbReference type="Pfam" id="PF01544">
    <property type="entry name" value="CorA"/>
    <property type="match status" value="1"/>
</dbReference>
<feature type="transmembrane region" description="Helical" evidence="12">
    <location>
        <begin position="90"/>
        <end position="110"/>
    </location>
</feature>
<dbReference type="GO" id="GO:0015095">
    <property type="term" value="F:magnesium ion transmembrane transporter activity"/>
    <property type="evidence" value="ECO:0007669"/>
    <property type="project" value="TreeGrafter"/>
</dbReference>
<evidence type="ECO:0000256" key="12">
    <source>
        <dbReference type="SAM" id="Phobius"/>
    </source>
</evidence>
<dbReference type="EMBL" id="UFXQ01000001">
    <property type="protein sequence ID" value="STC70419.1"/>
    <property type="molecule type" value="Genomic_DNA"/>
</dbReference>
<evidence type="ECO:0000256" key="3">
    <source>
        <dbReference type="ARBA" id="ARBA00022448"/>
    </source>
</evidence>
<gene>
    <name evidence="13" type="primary">corA_1</name>
    <name evidence="13" type="ORF">NCTC11862_02237</name>
</gene>
<dbReference type="InterPro" id="IPR002523">
    <property type="entry name" value="MgTranspt_CorA/ZnTranspt_ZntB"/>
</dbReference>
<dbReference type="SUPFAM" id="SSF143865">
    <property type="entry name" value="CorA soluble domain-like"/>
    <property type="match status" value="1"/>
</dbReference>
<evidence type="ECO:0000256" key="4">
    <source>
        <dbReference type="ARBA" id="ARBA00022475"/>
    </source>
</evidence>
<dbReference type="PANTHER" id="PTHR46494:SF1">
    <property type="entry name" value="CORA FAMILY METAL ION TRANSPORTER (EUROFUNG)"/>
    <property type="match status" value="1"/>
</dbReference>
<feature type="transmembrane region" description="Helical" evidence="12">
    <location>
        <begin position="59"/>
        <end position="78"/>
    </location>
</feature>
<evidence type="ECO:0000256" key="2">
    <source>
        <dbReference type="ARBA" id="ARBA00009765"/>
    </source>
</evidence>
<keyword evidence="6" id="KW-0460">Magnesium</keyword>
<evidence type="ECO:0000256" key="8">
    <source>
        <dbReference type="ARBA" id="ARBA00023065"/>
    </source>
</evidence>
<dbReference type="GO" id="GO:0005886">
    <property type="term" value="C:plasma membrane"/>
    <property type="evidence" value="ECO:0007669"/>
    <property type="project" value="UniProtKB-SubCell"/>
</dbReference>
<proteinExistence type="inferred from homology"/>
<keyword evidence="9 12" id="KW-0472">Membrane</keyword>
<keyword evidence="3" id="KW-0813">Transport</keyword>
<comment type="function">
    <text evidence="11">Mediates influx of magnesium ions. Alternates between open and closed states. Activated by low cytoplasmic Mg(2+) levels. Inactive when cytoplasmic Mg(2+) levels are high.</text>
</comment>
<keyword evidence="5 12" id="KW-0812">Transmembrane</keyword>
<dbReference type="FunFam" id="1.20.58.340:FF:000004">
    <property type="entry name" value="Magnesium transport protein CorA"/>
    <property type="match status" value="1"/>
</dbReference>
<comment type="similarity">
    <text evidence="2">Belongs to the CorA metal ion transporter (MIT) (TC 1.A.35) family.</text>
</comment>
<evidence type="ECO:0000256" key="7">
    <source>
        <dbReference type="ARBA" id="ARBA00022989"/>
    </source>
</evidence>
<evidence type="ECO:0000313" key="13">
    <source>
        <dbReference type="EMBL" id="STC70419.1"/>
    </source>
</evidence>
<dbReference type="GO" id="GO:0015087">
    <property type="term" value="F:cobalt ion transmembrane transporter activity"/>
    <property type="evidence" value="ECO:0007669"/>
    <property type="project" value="TreeGrafter"/>
</dbReference>
<organism evidence="13 14">
    <name type="scientific">Corynebacterium pilosum</name>
    <dbReference type="NCBI Taxonomy" id="35756"/>
    <lineage>
        <taxon>Bacteria</taxon>
        <taxon>Bacillati</taxon>
        <taxon>Actinomycetota</taxon>
        <taxon>Actinomycetes</taxon>
        <taxon>Mycobacteriales</taxon>
        <taxon>Corynebacteriaceae</taxon>
        <taxon>Corynebacterium</taxon>
    </lineage>
</organism>
<keyword evidence="4" id="KW-1003">Cell membrane</keyword>